<keyword evidence="1" id="KW-0732">Signal</keyword>
<feature type="domain" description="DUF306" evidence="2">
    <location>
        <begin position="44"/>
        <end position="142"/>
    </location>
</feature>
<keyword evidence="4" id="KW-1185">Reference proteome</keyword>
<dbReference type="InterPro" id="IPR005184">
    <property type="entry name" value="DUF306_Meta_HslJ"/>
</dbReference>
<dbReference type="PROSITE" id="PS51257">
    <property type="entry name" value="PROKAR_LIPOPROTEIN"/>
    <property type="match status" value="1"/>
</dbReference>
<dbReference type="RefSeq" id="WP_200521765.1">
    <property type="nucleotide sequence ID" value="NZ_JAEHNZ010000001.1"/>
</dbReference>
<dbReference type="PANTHER" id="PTHR35535">
    <property type="entry name" value="HEAT SHOCK PROTEIN HSLJ"/>
    <property type="match status" value="1"/>
</dbReference>
<reference evidence="3 4" key="1">
    <citation type="journal article" date="2021" name="Pathogens">
        <title>Isolation and Characterization of Kingella bonacorsii sp. nov., A Novel Kingella Species Detected in a Stable Periodontitis Subject.</title>
        <authorList>
            <person name="Antezack A."/>
            <person name="Boxberger M."/>
            <person name="Rolland C."/>
            <person name="Monnet-Corti V."/>
            <person name="La Scola B."/>
        </authorList>
    </citation>
    <scope>NUCLEOTIDE SEQUENCE [LARGE SCALE GENOMIC DNA]</scope>
    <source>
        <strain evidence="3 4">Marseille-Q4569</strain>
    </source>
</reference>
<gene>
    <name evidence="3" type="ORF">JDW22_03755</name>
</gene>
<dbReference type="PANTHER" id="PTHR35535:SF2">
    <property type="entry name" value="DUF306 DOMAIN-CONTAINING PROTEIN"/>
    <property type="match status" value="1"/>
</dbReference>
<dbReference type="InterPro" id="IPR053147">
    <property type="entry name" value="Hsp_HslJ-like"/>
</dbReference>
<accession>A0ABS1BR29</accession>
<organism evidence="3 4">
    <name type="scientific">Kingella bonacorsii</name>
    <dbReference type="NCBI Taxonomy" id="2796361"/>
    <lineage>
        <taxon>Bacteria</taxon>
        <taxon>Pseudomonadati</taxon>
        <taxon>Pseudomonadota</taxon>
        <taxon>Betaproteobacteria</taxon>
        <taxon>Neisseriales</taxon>
        <taxon>Neisseriaceae</taxon>
        <taxon>Kingella</taxon>
    </lineage>
</organism>
<evidence type="ECO:0000313" key="4">
    <source>
        <dbReference type="Proteomes" id="UP000614058"/>
    </source>
</evidence>
<dbReference type="Pfam" id="PF03724">
    <property type="entry name" value="META"/>
    <property type="match status" value="1"/>
</dbReference>
<evidence type="ECO:0000313" key="3">
    <source>
        <dbReference type="EMBL" id="MBK0395723.1"/>
    </source>
</evidence>
<dbReference type="Gene3D" id="2.40.128.270">
    <property type="match status" value="1"/>
</dbReference>
<protein>
    <submittedName>
        <fullName evidence="3">META domain-containing protein</fullName>
    </submittedName>
</protein>
<feature type="signal peptide" evidence="1">
    <location>
        <begin position="1"/>
        <end position="22"/>
    </location>
</feature>
<comment type="caution">
    <text evidence="3">The sequence shown here is derived from an EMBL/GenBank/DDBJ whole genome shotgun (WGS) entry which is preliminary data.</text>
</comment>
<evidence type="ECO:0000259" key="2">
    <source>
        <dbReference type="Pfam" id="PF03724"/>
    </source>
</evidence>
<dbReference type="EMBL" id="JAEHNZ010000001">
    <property type="protein sequence ID" value="MBK0395723.1"/>
    <property type="molecule type" value="Genomic_DNA"/>
</dbReference>
<sequence length="148" mass="15918">MLTKTMTLFSATLLLAACNSTAQSKPATPAQAAPAVQSAAPASIHQVWHLTELSGFKGDIPANAKMDWTKLPNAYAYMGCNHMNFHAQATSGSLKLGEMTSTIMLCENNQLEDAFATAMKRVSRYEVNGQTLILRGKNGVQIKFAPAQ</sequence>
<dbReference type="Proteomes" id="UP000614058">
    <property type="component" value="Unassembled WGS sequence"/>
</dbReference>
<proteinExistence type="predicted"/>
<evidence type="ECO:0000256" key="1">
    <source>
        <dbReference type="SAM" id="SignalP"/>
    </source>
</evidence>
<dbReference type="InterPro" id="IPR038670">
    <property type="entry name" value="HslJ-like_sf"/>
</dbReference>
<name>A0ABS1BR29_9NEIS</name>
<feature type="chain" id="PRO_5046305772" evidence="1">
    <location>
        <begin position="23"/>
        <end position="148"/>
    </location>
</feature>